<comment type="caution">
    <text evidence="2">Lacks conserved residue(s) required for the propagation of feature annotation.</text>
</comment>
<keyword evidence="9" id="KW-1185">Reference proteome</keyword>
<feature type="disulfide bond" evidence="2">
    <location>
        <begin position="1637"/>
        <end position="1646"/>
    </location>
</feature>
<feature type="domain" description="EGF-like" evidence="7">
    <location>
        <begin position="1610"/>
        <end position="1647"/>
    </location>
</feature>
<feature type="domain" description="Laminin G" evidence="6">
    <location>
        <begin position="1767"/>
        <end position="1948"/>
    </location>
</feature>
<feature type="domain" description="EGF-like" evidence="7">
    <location>
        <begin position="1536"/>
        <end position="1574"/>
    </location>
</feature>
<reference evidence="8" key="1">
    <citation type="submission" date="2019-03" db="EMBL/GenBank/DDBJ databases">
        <title>Improved annotation for the trematode Fasciola hepatica.</title>
        <authorList>
            <person name="Choi Y.-J."/>
            <person name="Martin J."/>
            <person name="Mitreva M."/>
        </authorList>
    </citation>
    <scope>NUCLEOTIDE SEQUENCE [LARGE SCALE GENOMIC DNA]</scope>
</reference>
<accession>A0A4E0RNL4</accession>
<feature type="domain" description="Laminin G" evidence="6">
    <location>
        <begin position="539"/>
        <end position="721"/>
    </location>
</feature>
<dbReference type="PANTHER" id="PTHR24033">
    <property type="entry name" value="EGF-LIKE DOMAIN-CONTAINING PROTEIN"/>
    <property type="match status" value="1"/>
</dbReference>
<keyword evidence="5" id="KW-0732">Signal</keyword>
<feature type="domain" description="EGF-like" evidence="7">
    <location>
        <begin position="1385"/>
        <end position="1422"/>
    </location>
</feature>
<dbReference type="SMART" id="SM00320">
    <property type="entry name" value="WD40"/>
    <property type="match status" value="3"/>
</dbReference>
<feature type="domain" description="EGF-like" evidence="7">
    <location>
        <begin position="1272"/>
        <end position="1306"/>
    </location>
</feature>
<dbReference type="InterPro" id="IPR001680">
    <property type="entry name" value="WD40_rpt"/>
</dbReference>
<organism evidence="8 9">
    <name type="scientific">Fasciola hepatica</name>
    <name type="common">Liver fluke</name>
    <dbReference type="NCBI Taxonomy" id="6192"/>
    <lineage>
        <taxon>Eukaryota</taxon>
        <taxon>Metazoa</taxon>
        <taxon>Spiralia</taxon>
        <taxon>Lophotrochozoa</taxon>
        <taxon>Platyhelminthes</taxon>
        <taxon>Trematoda</taxon>
        <taxon>Digenea</taxon>
        <taxon>Plagiorchiida</taxon>
        <taxon>Echinostomata</taxon>
        <taxon>Echinostomatoidea</taxon>
        <taxon>Fasciolidae</taxon>
        <taxon>Fasciola</taxon>
    </lineage>
</organism>
<dbReference type="PROSITE" id="PS50026">
    <property type="entry name" value="EGF_3"/>
    <property type="match status" value="12"/>
</dbReference>
<dbReference type="InterPro" id="IPR011047">
    <property type="entry name" value="Quinoprotein_ADH-like_sf"/>
</dbReference>
<comment type="caution">
    <text evidence="8">The sequence shown here is derived from an EMBL/GenBank/DDBJ whole genome shotgun (WGS) entry which is preliminary data.</text>
</comment>
<dbReference type="InterPro" id="IPR000742">
    <property type="entry name" value="EGF"/>
</dbReference>
<dbReference type="PROSITE" id="PS50082">
    <property type="entry name" value="WD_REPEATS_2"/>
    <property type="match status" value="2"/>
</dbReference>
<feature type="region of interest" description="Disordered" evidence="4">
    <location>
        <begin position="2756"/>
        <end position="2782"/>
    </location>
</feature>
<evidence type="ECO:0000256" key="5">
    <source>
        <dbReference type="SAM" id="SignalP"/>
    </source>
</evidence>
<dbReference type="InterPro" id="IPR015943">
    <property type="entry name" value="WD40/YVTN_repeat-like_dom_sf"/>
</dbReference>
<sequence length="2782" mass="307006">MVVWSSSTKMGNSFVVLLWAIITLAWGFQKDDGLHLSMHSRLSTFRDHNVPHDILQAILDNDQSTPQLAGAKVSLASVLNTPHIVFNANGEAWAIQFPTDSPSGLILRPILDTNRPQCPWQHVACFSGEFTMGFHIRPQTKSLAGHTHVMTLRTRDLKNKMWALKVHLTSTGEASIDWNSLSPNNVSKSAPNLVKLQEGHWNALVVTVKLDTGEIQTSVNGIDQMTNLGAQISDHLNLWKSEDEGMEQYIGVMVGSAFHPERDGAQLKTYELRGIYLGTPDTLRRRTPRWRSNVLSSIPMNPLTKVSSLRFPENGFVKFEFRNRLRKNTDRESLTIEFDLPEDVTDGLIWFSENKAAKSYVYIKNSMLHYTYVVMDQTGPAHLTLTEEIFLNSTLAPNMLHVLTLIRQRDNLTLTLNQRSHASKSIDGRVPLVPSDGRVFLGGSVSPGLDTDGKVETSFRGRISKAEVSRSGDPNLDLVQASKDPIWRDSVSQSGTVTYEYRKPQARLVIAPTASKPARSSWGKVGGAMALALTREPIPITFMGMQSSIVRFDTWDFSLYHSFEIEFRTFEPNGILFFVGPDREHTDFVCVELFDGNVYFVYAVGDHYRHVQLNPLGIKLNDGKAHRVFVSRNDQHRFLIKFNGRVIDVDQGTVAHQTEFATYTYIGSVDQPTRLPWHVWSRENFAGCITWIRVNDDKFLDASSRMSQHTDVSRGIRFGVCETPSKQCTREKCGGGQCAERSHPFFEQLNFACDCSGSDKTFREGVMDIRRSETCFRDAPILEMDGDISYLIDFEKQLNTLTTHTDDISLQFRTLEGSVPLFYSVSPADRSYFRVDLVGGKLEVQTNMNHPDDQSRSERFLLSSPPLNDNVWHTLTIRRRADYIYISVDGLYEVTGKIPLISQLKTFKLVAQQIYLGSGGPANYQRPPAPGSDIKFVPPPPRFRGEFRNFYWNEYDFIGTSQLPGKYTSDMLTPRAVIPAFPEWPREPTYSITCSPKLRYGRLEKLIDIKEGGDMFLIEFKSEYDGVIFSARDPTSLDQVHISMVLLRGRLHVVYSIYGRSGVHEVTSEEFDDGRWHRIVLGLERRKKHLILFVDSMPLVRIGNGLPLSNVKELNFYFGGLPDSEWSSVLTLIRNYTPGSLRGSEAEQGVQPAFTGCLGGFSLRADKFASDLLRRYDSHLISYPPNEIVRGFCRTQKRCSPSYCKHGRCEMISENQLRCICTGTGYEGPRCENIVLECPPNYCNQRGSCSMISGKPVCDCTGSGYHGERCELNPCTSGQYCYNGGRCTMRGNVAECNCRGTGYYGDRCRDPICPIGYCHNGGTCRVDANDRPVCDCRGTGFTGERCEQRGCTPGLCDNGGQCRINTYGQPECICTGTGFTGPNCRTPICTSDYCMNRGRCVVDGERPRCECRGTGYTGERCQISVCTEGICSNGGRCTVGVNDQPICDCSGTGFGGTHCRDPLCRPGYCQNGGRCVVSPSGQPTCSCEGTGFTGAHCQTPICSPGYCLNNGQCRVDRNDQPFCNCEGTGYQGTRCESSICTPGYCLNGGQCRVNEAGQPVCDCLMTNYDGPHCSEPICPKSYCGDRGLCVVRQRQPTCDCHPGYHGSRCEMEVCPANYCINGGVCSPGPDRLPHCTCPINYEGDRCELPKVCPPDYCFHGGRCTMNRGVPNCDCLGTDYTGSRCEIVQTCPPGFCQNGGQCSVQGGTYVCDCTGTGYRGVICNEPIACPPNYCLFGGICSALPGKRYQCDCSRTARTGAHCESSSHGIYVDYDKDGYLIYPLVPSVRTVEDNVTLGFKTYMQSGTLITFLSPDGQYWALKLRDGRVMVDASGKHVYGFRMRSNDGHYHVLNVERKGDTMIVTQDSEVIRVVLPGVVNPVDQSLIYNAIHIATDEQKSDIFRGVIGGVYWNGRYPINDLKEGRVTPTGEVTIVLTPEFPISPPKPQPICTPGYCLNMGRCHAVDYQLKCDCSNTGWNGVRCERQSMGFLPSTPGNGAYVIYSIVPPKRTTNDEMRVAFQTWSNNGPIARVVQADASYYDLILADGKLFITFNGNKAISISAPNQQFSDGRMHVVTIRRDRNKFNCTVDGYETRHQASSVVGVDGTLITREIVLGADSQFQKTFDGVIGAFYWNGRHLIDERGTIVSDAQVMKGPGRNPADRMQEVVVVLMPHLLEHRTSPRPGPPKPLPDAVPEGSLGGGVVMPGLGTGNAKLGAPIFVPGKMYGGGGAGMSAGTGLMLKQAGGLLGMGGLVDALLAGLLLALLLLISALIWACWRCKPGCCAFCLGKSKAGRSSGSAWDRMVAACCAAPPPKSAPLLQSVEDGYGGHDILDSGGSRLIKTGYMASPPLDLTQQIDSTNIQIDQPLLTTDQNIYSLEGLKVDCVLITKNSKYFVTGSSMGPPKVWDAQSGEVFKIMEGMELGCTDLHLACDDTVLVTQVVDDVGDSVVDLNTVKVKRLQLWDFASGRQLEMPMEVMCTATCLTRTSEHVIVARTTPTGPSILVWNLPANQTEHEIPYLPMNQLVKDSVTYLNISMDDRLVVAGFQNPTDDQACYMVFDLAANYRGPVAPQIVQFDAEVNATEIIGADQAVTGTRKGELLVWNLHTGQVVRSIQISATLEGGNPTVLPPHSGTVHCVKLSHDKHYLVTGAQDQLVRVWTMPDERLLHTLEGHADDVLSVDISYDSEIVVSGSWDGSIRVWRLRDGNQICWFTSNIEILQVKISRDKRSLVALGERNRHRKLITLRVVRNRVRTTTTLRGGSSRLASSLSPPTPGMSPNSPVIMA</sequence>
<dbReference type="Proteomes" id="UP000230066">
    <property type="component" value="Unassembled WGS sequence"/>
</dbReference>
<dbReference type="Gene3D" id="2.10.25.10">
    <property type="entry name" value="Laminin"/>
    <property type="match status" value="14"/>
</dbReference>
<feature type="domain" description="Laminin G" evidence="6">
    <location>
        <begin position="781"/>
        <end position="994"/>
    </location>
</feature>
<dbReference type="Gene3D" id="2.130.10.10">
    <property type="entry name" value="YVTN repeat-like/Quinoprotein amine dehydrogenase"/>
    <property type="match status" value="2"/>
</dbReference>
<dbReference type="InterPro" id="IPR001791">
    <property type="entry name" value="Laminin_G"/>
</dbReference>
<evidence type="ECO:0000313" key="9">
    <source>
        <dbReference type="Proteomes" id="UP000230066"/>
    </source>
</evidence>
<feature type="repeat" description="WD" evidence="3">
    <location>
        <begin position="2667"/>
        <end position="2704"/>
    </location>
</feature>
<feature type="domain" description="EGF-like" evidence="7">
    <location>
        <begin position="1724"/>
        <end position="1762"/>
    </location>
</feature>
<feature type="domain" description="EGF-like" evidence="7">
    <location>
        <begin position="1309"/>
        <end position="1347"/>
    </location>
</feature>
<keyword evidence="3" id="KW-0853">WD repeat</keyword>
<dbReference type="SUPFAM" id="SSF57196">
    <property type="entry name" value="EGF/Laminin"/>
    <property type="match status" value="3"/>
</dbReference>
<evidence type="ECO:0000256" key="2">
    <source>
        <dbReference type="PROSITE-ProRule" id="PRU00076"/>
    </source>
</evidence>
<feature type="domain" description="EGF-like" evidence="7">
    <location>
        <begin position="1648"/>
        <end position="1685"/>
    </location>
</feature>
<feature type="disulfide bond" evidence="2">
    <location>
        <begin position="1199"/>
        <end position="1209"/>
    </location>
</feature>
<gene>
    <name evidence="8" type="ORF">D915_000679</name>
</gene>
<dbReference type="Pfam" id="PF00400">
    <property type="entry name" value="WD40"/>
    <property type="match status" value="2"/>
</dbReference>
<protein>
    <submittedName>
        <fullName evidence="8">Neurexin-1-alpha</fullName>
    </submittedName>
</protein>
<evidence type="ECO:0000313" key="8">
    <source>
        <dbReference type="EMBL" id="THD28501.1"/>
    </source>
</evidence>
<dbReference type="PROSITE" id="PS00022">
    <property type="entry name" value="EGF_1"/>
    <property type="match status" value="1"/>
</dbReference>
<evidence type="ECO:0000259" key="6">
    <source>
        <dbReference type="PROSITE" id="PS50025"/>
    </source>
</evidence>
<dbReference type="PROSITE" id="PS50294">
    <property type="entry name" value="WD_REPEATS_REGION"/>
    <property type="match status" value="2"/>
</dbReference>
<feature type="repeat" description="WD" evidence="3">
    <location>
        <begin position="2625"/>
        <end position="2666"/>
    </location>
</feature>
<proteinExistence type="predicted"/>
<feature type="domain" description="Laminin G" evidence="6">
    <location>
        <begin position="987"/>
        <end position="1193"/>
    </location>
</feature>
<feature type="domain" description="EGF-like" evidence="7">
    <location>
        <begin position="1460"/>
        <end position="1498"/>
    </location>
</feature>
<evidence type="ECO:0000259" key="7">
    <source>
        <dbReference type="PROSITE" id="PS50026"/>
    </source>
</evidence>
<dbReference type="SUPFAM" id="SSF49899">
    <property type="entry name" value="Concanavalin A-like lectins/glucanases"/>
    <property type="match status" value="6"/>
</dbReference>
<feature type="domain" description="EGF-like" evidence="7">
    <location>
        <begin position="1944"/>
        <end position="1981"/>
    </location>
</feature>
<feature type="domain" description="EGF-like" evidence="7">
    <location>
        <begin position="1234"/>
        <end position="1271"/>
    </location>
</feature>
<feature type="domain" description="EGF-like" evidence="7">
    <location>
        <begin position="1686"/>
        <end position="1723"/>
    </location>
</feature>
<dbReference type="CDD" id="cd00054">
    <property type="entry name" value="EGF_CA"/>
    <property type="match status" value="2"/>
</dbReference>
<feature type="compositionally biased region" description="Polar residues" evidence="4">
    <location>
        <begin position="2773"/>
        <end position="2782"/>
    </location>
</feature>
<feature type="signal peptide" evidence="5">
    <location>
        <begin position="1"/>
        <end position="27"/>
    </location>
</feature>
<evidence type="ECO:0000256" key="4">
    <source>
        <dbReference type="SAM" id="MobiDB-lite"/>
    </source>
</evidence>
<name>A0A4E0RNL4_FASHE</name>
<dbReference type="Gene3D" id="2.60.120.200">
    <property type="match status" value="6"/>
</dbReference>
<dbReference type="SMART" id="SM00282">
    <property type="entry name" value="LamG"/>
    <property type="match status" value="6"/>
</dbReference>
<dbReference type="PANTHER" id="PTHR24033:SF151">
    <property type="entry name" value="NOTCH 2"/>
    <property type="match status" value="1"/>
</dbReference>
<dbReference type="InterPro" id="IPR013320">
    <property type="entry name" value="ConA-like_dom_sf"/>
</dbReference>
<dbReference type="PROSITE" id="PS50025">
    <property type="entry name" value="LAM_G_DOMAIN"/>
    <property type="match status" value="5"/>
</dbReference>
<dbReference type="SUPFAM" id="SSF50998">
    <property type="entry name" value="Quinoprotein alcohol dehydrogenase-like"/>
    <property type="match status" value="1"/>
</dbReference>
<dbReference type="CDD" id="cd00110">
    <property type="entry name" value="LamG"/>
    <property type="match status" value="5"/>
</dbReference>
<evidence type="ECO:0000256" key="3">
    <source>
        <dbReference type="PROSITE-ProRule" id="PRU00221"/>
    </source>
</evidence>
<keyword evidence="2" id="KW-0245">EGF-like domain</keyword>
<feature type="chain" id="PRO_5020036891" evidence="5">
    <location>
        <begin position="28"/>
        <end position="2782"/>
    </location>
</feature>
<feature type="domain" description="Laminin G" evidence="6">
    <location>
        <begin position="1987"/>
        <end position="2158"/>
    </location>
</feature>
<feature type="domain" description="EGF-like" evidence="7">
    <location>
        <begin position="1195"/>
        <end position="1232"/>
    </location>
</feature>
<dbReference type="Pfam" id="PF02210">
    <property type="entry name" value="Laminin_G_2"/>
    <property type="match status" value="6"/>
</dbReference>
<evidence type="ECO:0000256" key="1">
    <source>
        <dbReference type="ARBA" id="ARBA00023157"/>
    </source>
</evidence>
<dbReference type="SMART" id="SM00181">
    <property type="entry name" value="EGF"/>
    <property type="match status" value="16"/>
</dbReference>
<keyword evidence="1 2" id="KW-1015">Disulfide bond</keyword>
<dbReference type="InterPro" id="IPR051830">
    <property type="entry name" value="NOTCH_homolog"/>
</dbReference>
<dbReference type="EMBL" id="JXXN02000134">
    <property type="protein sequence ID" value="THD28501.1"/>
    <property type="molecule type" value="Genomic_DNA"/>
</dbReference>
<feature type="compositionally biased region" description="Low complexity" evidence="4">
    <location>
        <begin position="2756"/>
        <end position="2767"/>
    </location>
</feature>